<dbReference type="InterPro" id="IPR051547">
    <property type="entry name" value="TDP2-like"/>
</dbReference>
<reference evidence="11 12" key="1">
    <citation type="submission" date="2016-02" db="EMBL/GenBank/DDBJ databases">
        <authorList>
            <person name="Wen L."/>
            <person name="He K."/>
            <person name="Yang H."/>
        </authorList>
    </citation>
    <scope>NUCLEOTIDE SEQUENCE [LARGE SCALE GENOMIC DNA]</scope>
    <source>
        <strain evidence="11 12">DSM 22607</strain>
    </source>
</reference>
<dbReference type="PATRIC" id="fig|626937.4.peg.1355"/>
<evidence type="ECO:0000256" key="1">
    <source>
        <dbReference type="ARBA" id="ARBA00001936"/>
    </source>
</evidence>
<evidence type="ECO:0000256" key="6">
    <source>
        <dbReference type="ARBA" id="ARBA00022801"/>
    </source>
</evidence>
<keyword evidence="12" id="KW-1185">Reference proteome</keyword>
<keyword evidence="8" id="KW-0234">DNA repair</keyword>
<evidence type="ECO:0000256" key="9">
    <source>
        <dbReference type="SAM" id="Phobius"/>
    </source>
</evidence>
<sequence length="380" mass="41469">MKLTVEKGKDSFRILWYTGGIQRHNGKRCEKVTRAKRVLRVIGIILAVVAVLFVILLVFLTVAEYRPQPVEEVAVTGTSGAPIDGHVRVLTFNIGYAGLGKDQDFFMDGGGMVRPDSKADVEKNLSGIGSTLAGHPADVVFIQEADVGSHRSYYLDEAGYLADLTGKNAAFAYNYKAAFVPYPIPMIGKVEGGLLTLTDYGVESASRVALPVPFKWPVSTCNLKRCLLVCRVPYGGHELVLVNLHLEAYDGGEGKTAQTNMLMDFLTEEYEKGNYVIAGGDFNQTFPDIGGYPVVDAENWMPGVLSADMLPGGWQFAVDASSPTCRLLSGPYTGNREQTQLYVIDGFILSPNVALNSVHTLDLDFEYADHNPVMLDVELQ</sequence>
<dbReference type="PANTHER" id="PTHR15822">
    <property type="entry name" value="TRAF AND TNF RECEPTOR-ASSOCIATED PROTEIN"/>
    <property type="match status" value="1"/>
</dbReference>
<proteinExistence type="predicted"/>
<gene>
    <name evidence="11" type="ORF">HMPREF3293_01373</name>
</gene>
<keyword evidence="11" id="KW-0269">Exonuclease</keyword>
<keyword evidence="6" id="KW-0378">Hydrolase</keyword>
<protein>
    <submittedName>
        <fullName evidence="11">Endonuclease/exonuclease/phosphatase family protein</fullName>
    </submittedName>
</protein>
<evidence type="ECO:0000313" key="11">
    <source>
        <dbReference type="EMBL" id="KXK65769.1"/>
    </source>
</evidence>
<feature type="domain" description="Endonuclease/exonuclease/phosphatase" evidence="10">
    <location>
        <begin position="90"/>
        <end position="315"/>
    </location>
</feature>
<dbReference type="GO" id="GO:0046872">
    <property type="term" value="F:metal ion binding"/>
    <property type="evidence" value="ECO:0007669"/>
    <property type="project" value="UniProtKB-KW"/>
</dbReference>
<evidence type="ECO:0000256" key="3">
    <source>
        <dbReference type="ARBA" id="ARBA00022722"/>
    </source>
</evidence>
<keyword evidence="9" id="KW-1133">Transmembrane helix</keyword>
<comment type="caution">
    <text evidence="11">The sequence shown here is derived from an EMBL/GenBank/DDBJ whole genome shotgun (WGS) entry which is preliminary data.</text>
</comment>
<dbReference type="GO" id="GO:0004527">
    <property type="term" value="F:exonuclease activity"/>
    <property type="evidence" value="ECO:0007669"/>
    <property type="project" value="UniProtKB-KW"/>
</dbReference>
<dbReference type="Pfam" id="PF03372">
    <property type="entry name" value="Exo_endo_phos"/>
    <property type="match status" value="1"/>
</dbReference>
<dbReference type="GO" id="GO:0004519">
    <property type="term" value="F:endonuclease activity"/>
    <property type="evidence" value="ECO:0007669"/>
    <property type="project" value="UniProtKB-KW"/>
</dbReference>
<keyword evidence="11" id="KW-0255">Endonuclease</keyword>
<dbReference type="AlphaFoldDB" id="A0A136Q540"/>
<accession>A0A136Q540</accession>
<evidence type="ECO:0000256" key="7">
    <source>
        <dbReference type="ARBA" id="ARBA00022842"/>
    </source>
</evidence>
<dbReference type="GO" id="GO:0006281">
    <property type="term" value="P:DNA repair"/>
    <property type="evidence" value="ECO:0007669"/>
    <property type="project" value="UniProtKB-KW"/>
</dbReference>
<feature type="transmembrane region" description="Helical" evidence="9">
    <location>
        <begin position="38"/>
        <end position="60"/>
    </location>
</feature>
<keyword evidence="7" id="KW-0460">Magnesium</keyword>
<evidence type="ECO:0000256" key="5">
    <source>
        <dbReference type="ARBA" id="ARBA00022763"/>
    </source>
</evidence>
<keyword evidence="4" id="KW-0479">Metal-binding</keyword>
<name>A0A136Q540_9FIRM</name>
<organism evidence="11 12">
    <name type="scientific">Christensenella minuta</name>
    <dbReference type="NCBI Taxonomy" id="626937"/>
    <lineage>
        <taxon>Bacteria</taxon>
        <taxon>Bacillati</taxon>
        <taxon>Bacillota</taxon>
        <taxon>Clostridia</taxon>
        <taxon>Christensenellales</taxon>
        <taxon>Christensenellaceae</taxon>
        <taxon>Christensenella</taxon>
    </lineage>
</organism>
<keyword evidence="3" id="KW-0540">Nuclease</keyword>
<evidence type="ECO:0000313" key="12">
    <source>
        <dbReference type="Proteomes" id="UP000070366"/>
    </source>
</evidence>
<evidence type="ECO:0000256" key="4">
    <source>
        <dbReference type="ARBA" id="ARBA00022723"/>
    </source>
</evidence>
<comment type="cofactor">
    <cofactor evidence="1">
        <name>Mn(2+)</name>
        <dbReference type="ChEBI" id="CHEBI:29035"/>
    </cofactor>
</comment>
<evidence type="ECO:0000256" key="2">
    <source>
        <dbReference type="ARBA" id="ARBA00001946"/>
    </source>
</evidence>
<dbReference type="STRING" id="626937.HMPREF3293_01373"/>
<dbReference type="PANTHER" id="PTHR15822:SF4">
    <property type="entry name" value="TYROSYL-DNA PHOSPHODIESTERASE 2"/>
    <property type="match status" value="1"/>
</dbReference>
<dbReference type="EMBL" id="LSZW01000056">
    <property type="protein sequence ID" value="KXK65769.1"/>
    <property type="molecule type" value="Genomic_DNA"/>
</dbReference>
<evidence type="ECO:0000259" key="10">
    <source>
        <dbReference type="Pfam" id="PF03372"/>
    </source>
</evidence>
<dbReference type="InterPro" id="IPR036691">
    <property type="entry name" value="Endo/exonu/phosph_ase_sf"/>
</dbReference>
<dbReference type="InterPro" id="IPR005135">
    <property type="entry name" value="Endo/exonuclease/phosphatase"/>
</dbReference>
<keyword evidence="9" id="KW-0812">Transmembrane</keyword>
<evidence type="ECO:0000256" key="8">
    <source>
        <dbReference type="ARBA" id="ARBA00023204"/>
    </source>
</evidence>
<comment type="cofactor">
    <cofactor evidence="2">
        <name>Mg(2+)</name>
        <dbReference type="ChEBI" id="CHEBI:18420"/>
    </cofactor>
</comment>
<dbReference type="Proteomes" id="UP000070366">
    <property type="component" value="Unassembled WGS sequence"/>
</dbReference>
<dbReference type="Gene3D" id="3.60.10.10">
    <property type="entry name" value="Endonuclease/exonuclease/phosphatase"/>
    <property type="match status" value="1"/>
</dbReference>
<keyword evidence="5" id="KW-0227">DNA damage</keyword>
<dbReference type="SUPFAM" id="SSF56219">
    <property type="entry name" value="DNase I-like"/>
    <property type="match status" value="1"/>
</dbReference>
<keyword evidence="9" id="KW-0472">Membrane</keyword>